<keyword evidence="3" id="KW-1185">Reference proteome</keyword>
<evidence type="ECO:0008006" key="4">
    <source>
        <dbReference type="Google" id="ProtNLM"/>
    </source>
</evidence>
<reference evidence="2" key="1">
    <citation type="submission" date="2022-10" db="EMBL/GenBank/DDBJ databases">
        <title>Comparative genomic analysis of Cohnella hashimotonis sp. nov., isolated from the International Space Station.</title>
        <authorList>
            <person name="Simpson A."/>
            <person name="Venkateswaran K."/>
        </authorList>
    </citation>
    <scope>NUCLEOTIDE SEQUENCE</scope>
    <source>
        <strain evidence="2">DSM 28161</strain>
    </source>
</reference>
<keyword evidence="1" id="KW-1133">Transmembrane helix</keyword>
<feature type="transmembrane region" description="Helical" evidence="1">
    <location>
        <begin position="6"/>
        <end position="29"/>
    </location>
</feature>
<dbReference type="Proteomes" id="UP001153404">
    <property type="component" value="Unassembled WGS sequence"/>
</dbReference>
<accession>A0A9X4KSS8</accession>
<protein>
    <recommendedName>
        <fullName evidence="4">DUF4083 domain-containing protein</fullName>
    </recommendedName>
</protein>
<dbReference type="RefSeq" id="WP_277528303.1">
    <property type="nucleotide sequence ID" value="NZ_JAPDIA010000001.1"/>
</dbReference>
<evidence type="ECO:0000313" key="2">
    <source>
        <dbReference type="EMBL" id="MDG0808074.1"/>
    </source>
</evidence>
<keyword evidence="1" id="KW-0812">Transmembrane</keyword>
<gene>
    <name evidence="2" type="ORF">OMP40_00610</name>
</gene>
<comment type="caution">
    <text evidence="2">The sequence shown here is derived from an EMBL/GenBank/DDBJ whole genome shotgun (WGS) entry which is preliminary data.</text>
</comment>
<evidence type="ECO:0000313" key="3">
    <source>
        <dbReference type="Proteomes" id="UP001153404"/>
    </source>
</evidence>
<dbReference type="EMBL" id="JAPDIA010000001">
    <property type="protein sequence ID" value="MDG0808074.1"/>
    <property type="molecule type" value="Genomic_DNA"/>
</dbReference>
<name>A0A9X4KSS8_9BACL</name>
<organism evidence="2 3">
    <name type="scientific">Cohnella rhizosphaerae</name>
    <dbReference type="NCBI Taxonomy" id="1457232"/>
    <lineage>
        <taxon>Bacteria</taxon>
        <taxon>Bacillati</taxon>
        <taxon>Bacillota</taxon>
        <taxon>Bacilli</taxon>
        <taxon>Bacillales</taxon>
        <taxon>Paenibacillaceae</taxon>
        <taxon>Cohnella</taxon>
    </lineage>
</organism>
<evidence type="ECO:0000256" key="1">
    <source>
        <dbReference type="SAM" id="Phobius"/>
    </source>
</evidence>
<dbReference type="AlphaFoldDB" id="A0A9X4KSS8"/>
<keyword evidence="1" id="KW-0472">Membrane</keyword>
<sequence length="60" mass="7113">MTNENFYLLSTLVCLVTLIFGFSSLNYKLSQKIKNDERMIERLDLIIKKLNKDEDENNDK</sequence>
<proteinExistence type="predicted"/>